<feature type="transmembrane region" description="Helical" evidence="1">
    <location>
        <begin position="6"/>
        <end position="26"/>
    </location>
</feature>
<dbReference type="GO" id="GO:0034220">
    <property type="term" value="P:monoatomic ion transmembrane transport"/>
    <property type="evidence" value="ECO:0007669"/>
    <property type="project" value="UniProtKB-KW"/>
</dbReference>
<dbReference type="Gene3D" id="1.10.287.70">
    <property type="match status" value="1"/>
</dbReference>
<keyword evidence="1" id="KW-0472">Membrane</keyword>
<name>A0A842ID77_9RHOB</name>
<dbReference type="Proteomes" id="UP000555411">
    <property type="component" value="Unassembled WGS sequence"/>
</dbReference>
<feature type="domain" description="Potassium channel" evidence="2">
    <location>
        <begin position="63"/>
        <end position="132"/>
    </location>
</feature>
<evidence type="ECO:0000313" key="3">
    <source>
        <dbReference type="EMBL" id="MBC2837551.1"/>
    </source>
</evidence>
<evidence type="ECO:0000313" key="4">
    <source>
        <dbReference type="Proteomes" id="UP000555411"/>
    </source>
</evidence>
<keyword evidence="4" id="KW-1185">Reference proteome</keyword>
<dbReference type="EMBL" id="JACLQD010000007">
    <property type="protein sequence ID" value="MBC2837551.1"/>
    <property type="molecule type" value="Genomic_DNA"/>
</dbReference>
<keyword evidence="3" id="KW-0406">Ion transport</keyword>
<organism evidence="3 4">
    <name type="scientific">Paragemmobacter straminiformis</name>
    <dbReference type="NCBI Taxonomy" id="2045119"/>
    <lineage>
        <taxon>Bacteria</taxon>
        <taxon>Pseudomonadati</taxon>
        <taxon>Pseudomonadota</taxon>
        <taxon>Alphaproteobacteria</taxon>
        <taxon>Rhodobacterales</taxon>
        <taxon>Paracoccaceae</taxon>
        <taxon>Paragemmobacter</taxon>
    </lineage>
</organism>
<dbReference type="Pfam" id="PF07885">
    <property type="entry name" value="Ion_trans_2"/>
    <property type="match status" value="1"/>
</dbReference>
<reference evidence="3 4" key="1">
    <citation type="journal article" date="2017" name="Int. J. Syst. Evol. Microbiol.">
        <title>Gemmobacter straminiformis sp. nov., isolated from an artificial fountain.</title>
        <authorList>
            <person name="Kang J.Y."/>
            <person name="Kim M.J."/>
            <person name="Chun J."/>
            <person name="Son K.P."/>
            <person name="Jahng K.Y."/>
        </authorList>
    </citation>
    <scope>NUCLEOTIDE SEQUENCE [LARGE SCALE GENOMIC DNA]</scope>
    <source>
        <strain evidence="3 4">CAM-8</strain>
    </source>
</reference>
<dbReference type="AlphaFoldDB" id="A0A842ID77"/>
<accession>A0A842ID77</accession>
<comment type="caution">
    <text evidence="3">The sequence shown here is derived from an EMBL/GenBank/DDBJ whole genome shotgun (WGS) entry which is preliminary data.</text>
</comment>
<dbReference type="RefSeq" id="WP_185799164.1">
    <property type="nucleotide sequence ID" value="NZ_JACLQD010000007.1"/>
</dbReference>
<protein>
    <submittedName>
        <fullName evidence="3">Two pore domain potassium channel family protein</fullName>
    </submittedName>
</protein>
<keyword evidence="3" id="KW-0813">Transport</keyword>
<evidence type="ECO:0000259" key="2">
    <source>
        <dbReference type="Pfam" id="PF07885"/>
    </source>
</evidence>
<keyword evidence="1" id="KW-1133">Transmembrane helix</keyword>
<feature type="transmembrane region" description="Helical" evidence="1">
    <location>
        <begin position="47"/>
        <end position="72"/>
    </location>
</feature>
<keyword evidence="1" id="KW-0812">Transmembrane</keyword>
<dbReference type="SUPFAM" id="SSF81324">
    <property type="entry name" value="Voltage-gated potassium channels"/>
    <property type="match status" value="1"/>
</dbReference>
<gene>
    <name evidence="3" type="ORF">H7F16_18680</name>
</gene>
<keyword evidence="3" id="KW-0407">Ion channel</keyword>
<dbReference type="InterPro" id="IPR013099">
    <property type="entry name" value="K_chnl_dom"/>
</dbReference>
<proteinExistence type="predicted"/>
<evidence type="ECO:0000256" key="1">
    <source>
        <dbReference type="SAM" id="Phobius"/>
    </source>
</evidence>
<feature type="transmembrane region" description="Helical" evidence="1">
    <location>
        <begin position="114"/>
        <end position="135"/>
    </location>
</feature>
<sequence>MFGQIALGTGVMMVSILMGAMSALLMEMGFSRWHDWLVREPHRPKMILAVMVASLWVVGTTTAGVWLWAFVYDTLGVFPTLEESLYFSIVSFTTLGFGDVILPHEWRLLSGMTATNGFLNFGLMTALMIEAFRLIRIGQVRRRA</sequence>